<dbReference type="InterPro" id="IPR038425">
    <property type="entry name" value="GAT_sf"/>
</dbReference>
<feature type="domain" description="VHS" evidence="7">
    <location>
        <begin position="45"/>
        <end position="148"/>
    </location>
</feature>
<evidence type="ECO:0000313" key="10">
    <source>
        <dbReference type="Proteomes" id="UP000326939"/>
    </source>
</evidence>
<proteinExistence type="inferred from homology"/>
<dbReference type="AlphaFoldDB" id="A0A5N5MR87"/>
<dbReference type="PROSITE" id="PS50909">
    <property type="entry name" value="GAT"/>
    <property type="match status" value="1"/>
</dbReference>
<keyword evidence="5" id="KW-0472">Membrane</keyword>
<dbReference type="GO" id="GO:0005737">
    <property type="term" value="C:cytoplasm"/>
    <property type="evidence" value="ECO:0007669"/>
    <property type="project" value="UniProtKB-ARBA"/>
</dbReference>
<dbReference type="CDD" id="cd03561">
    <property type="entry name" value="VHS"/>
    <property type="match status" value="1"/>
</dbReference>
<evidence type="ECO:0000256" key="3">
    <source>
        <dbReference type="ARBA" id="ARBA00022448"/>
    </source>
</evidence>
<dbReference type="InterPro" id="IPR002014">
    <property type="entry name" value="VHS_dom"/>
</dbReference>
<dbReference type="Gene3D" id="1.20.58.160">
    <property type="match status" value="1"/>
</dbReference>
<accession>A0A5N5MR87</accession>
<evidence type="ECO:0000256" key="1">
    <source>
        <dbReference type="ARBA" id="ARBA00004170"/>
    </source>
</evidence>
<dbReference type="Pfam" id="PF03127">
    <property type="entry name" value="GAT"/>
    <property type="match status" value="1"/>
</dbReference>
<comment type="similarity">
    <text evidence="2">Belongs to the TOM1 family.</text>
</comment>
<dbReference type="Pfam" id="PF00790">
    <property type="entry name" value="VHS"/>
    <property type="match status" value="1"/>
</dbReference>
<gene>
    <name evidence="9" type="ORF">DKX38_008478</name>
</gene>
<evidence type="ECO:0000313" key="9">
    <source>
        <dbReference type="EMBL" id="KAB5557569.1"/>
    </source>
</evidence>
<dbReference type="InterPro" id="IPR004152">
    <property type="entry name" value="GAT_dom"/>
</dbReference>
<dbReference type="PANTHER" id="PTHR46646">
    <property type="entry name" value="TOM1-LIKE PROTEIN 1"/>
    <property type="match status" value="1"/>
</dbReference>
<evidence type="ECO:0000256" key="6">
    <source>
        <dbReference type="SAM" id="MobiDB-lite"/>
    </source>
</evidence>
<evidence type="ECO:0000256" key="2">
    <source>
        <dbReference type="ARBA" id="ARBA00007708"/>
    </source>
</evidence>
<keyword evidence="3" id="KW-0813">Transport</keyword>
<dbReference type="GO" id="GO:0043328">
    <property type="term" value="P:protein transport to vacuole involved in ubiquitin-dependent protein catabolic process via the multivesicular body sorting pathway"/>
    <property type="evidence" value="ECO:0007669"/>
    <property type="project" value="InterPro"/>
</dbReference>
<dbReference type="Gene3D" id="1.25.40.90">
    <property type="match status" value="1"/>
</dbReference>
<evidence type="ECO:0008006" key="11">
    <source>
        <dbReference type="Google" id="ProtNLM"/>
    </source>
</evidence>
<dbReference type="GO" id="GO:0043130">
    <property type="term" value="F:ubiquitin binding"/>
    <property type="evidence" value="ECO:0007669"/>
    <property type="project" value="InterPro"/>
</dbReference>
<dbReference type="SUPFAM" id="SSF48464">
    <property type="entry name" value="ENTH/VHS domain"/>
    <property type="match status" value="1"/>
</dbReference>
<dbReference type="InterPro" id="IPR044836">
    <property type="entry name" value="TOL_plant"/>
</dbReference>
<dbReference type="InterPro" id="IPR008942">
    <property type="entry name" value="ENTH_VHS"/>
</dbReference>
<evidence type="ECO:0000256" key="4">
    <source>
        <dbReference type="ARBA" id="ARBA00022927"/>
    </source>
</evidence>
<dbReference type="GO" id="GO:0035091">
    <property type="term" value="F:phosphatidylinositol binding"/>
    <property type="evidence" value="ECO:0007669"/>
    <property type="project" value="InterPro"/>
</dbReference>
<dbReference type="SUPFAM" id="SSF89009">
    <property type="entry name" value="GAT-like domain"/>
    <property type="match status" value="1"/>
</dbReference>
<evidence type="ECO:0000259" key="8">
    <source>
        <dbReference type="PROSITE" id="PS50909"/>
    </source>
</evidence>
<evidence type="ECO:0000259" key="7">
    <source>
        <dbReference type="PROSITE" id="PS50179"/>
    </source>
</evidence>
<feature type="compositionally biased region" description="Basic and acidic residues" evidence="6">
    <location>
        <begin position="398"/>
        <end position="445"/>
    </location>
</feature>
<comment type="caution">
    <text evidence="9">The sequence shown here is derived from an EMBL/GenBank/DDBJ whole genome shotgun (WGS) entry which is preliminary data.</text>
</comment>
<reference evidence="10" key="1">
    <citation type="journal article" date="2019" name="Gigascience">
        <title>De novo genome assembly of the endangered Acer yangbiense, a plant species with extremely small populations endemic to Yunnan Province, China.</title>
        <authorList>
            <person name="Yang J."/>
            <person name="Wariss H.M."/>
            <person name="Tao L."/>
            <person name="Zhang R."/>
            <person name="Yun Q."/>
            <person name="Hollingsworth P."/>
            <person name="Dao Z."/>
            <person name="Luo G."/>
            <person name="Guo H."/>
            <person name="Ma Y."/>
            <person name="Sun W."/>
        </authorList>
    </citation>
    <scope>NUCLEOTIDE SEQUENCE [LARGE SCALE GENOMIC DNA]</scope>
    <source>
        <strain evidence="10">cv. br00</strain>
    </source>
</reference>
<dbReference type="PROSITE" id="PS50179">
    <property type="entry name" value="VHS"/>
    <property type="match status" value="1"/>
</dbReference>
<comment type="subcellular location">
    <subcellularLocation>
        <location evidence="1">Membrane</location>
        <topology evidence="1">Peripheral membrane protein</topology>
    </subcellularLocation>
</comment>
<keyword evidence="10" id="KW-1185">Reference proteome</keyword>
<keyword evidence="4" id="KW-0653">Protein transport</keyword>
<dbReference type="SMART" id="SM00288">
    <property type="entry name" value="VHS"/>
    <property type="match status" value="1"/>
</dbReference>
<dbReference type="EMBL" id="VDCV01000005">
    <property type="protein sequence ID" value="KAB5557569.1"/>
    <property type="molecule type" value="Genomic_DNA"/>
</dbReference>
<dbReference type="Proteomes" id="UP000326939">
    <property type="component" value="Chromosome 5"/>
</dbReference>
<feature type="region of interest" description="Disordered" evidence="6">
    <location>
        <begin position="357"/>
        <end position="445"/>
    </location>
</feature>
<feature type="domain" description="GAT" evidence="8">
    <location>
        <begin position="247"/>
        <end position="334"/>
    </location>
</feature>
<organism evidence="9 10">
    <name type="scientific">Salix brachista</name>
    <dbReference type="NCBI Taxonomy" id="2182728"/>
    <lineage>
        <taxon>Eukaryota</taxon>
        <taxon>Viridiplantae</taxon>
        <taxon>Streptophyta</taxon>
        <taxon>Embryophyta</taxon>
        <taxon>Tracheophyta</taxon>
        <taxon>Spermatophyta</taxon>
        <taxon>Magnoliopsida</taxon>
        <taxon>eudicotyledons</taxon>
        <taxon>Gunneridae</taxon>
        <taxon>Pentapetalae</taxon>
        <taxon>rosids</taxon>
        <taxon>fabids</taxon>
        <taxon>Malpighiales</taxon>
        <taxon>Salicaceae</taxon>
        <taxon>Saliceae</taxon>
        <taxon>Salix</taxon>
    </lineage>
</organism>
<dbReference type="PANTHER" id="PTHR46646:SF5">
    <property type="entry name" value="TOM1-LIKE PROTEIN 2"/>
    <property type="match status" value="1"/>
</dbReference>
<dbReference type="GO" id="GO:0016020">
    <property type="term" value="C:membrane"/>
    <property type="evidence" value="ECO:0007669"/>
    <property type="project" value="UniProtKB-SubCell"/>
</dbReference>
<sequence>MDKLKLSEWGERLKTGGAQMSRLVSDKVKEILQTPTPESKMVDEATLETMEEPNWGLNLRVCSMINSQEFSGTEIVKAIKRKISGRNVVSQSLSLDLLETCTSNCEKVFSEVASEKVLDEMVRMIENTQTDQGNRDRALQLIRAWGESEDLEYLPVFHQTYLNCRFIIIRQLLGFCNRLQIQKPNKSLKERSLPPPPVEDGSSFPAQYSLESYVHQEPLSPLGSYPIPDTGLHGADRSTISYDFGGLSIEEKNETLVTTRNSLELLSSILNAETEPKPIKEDLTVSLLDKCKQSQSVIQRIIESTTDDEAMLFEALNLHDELQQVILRYNELEAGIKSSEQLPQSSDNTRANILPAQVEPHNETRIADPPTGAAQVEPHNETRIADPPTGAAQVGPHNETKIEDPTREGPARLGPHNETKTGDPQKAEGAELSSERKIDEREFSS</sequence>
<protein>
    <recommendedName>
        <fullName evidence="11">VHS domain-containing protein</fullName>
    </recommendedName>
</protein>
<evidence type="ECO:0000256" key="5">
    <source>
        <dbReference type="ARBA" id="ARBA00023136"/>
    </source>
</evidence>
<name>A0A5N5MR87_9ROSI</name>